<gene>
    <name evidence="1" type="ORF">LCMAC201_03290</name>
</gene>
<protein>
    <submittedName>
        <fullName evidence="1">Uncharacterized protein</fullName>
    </submittedName>
</protein>
<reference evidence="1" key="1">
    <citation type="journal article" date="2019" name="MBio">
        <title>Virus Genomes from Deep Sea Sediments Expand the Ocean Megavirome and Support Independent Origins of Viral Gigantism.</title>
        <authorList>
            <person name="Backstrom D."/>
            <person name="Yutin N."/>
            <person name="Jorgensen S.L."/>
            <person name="Dharamshi J."/>
            <person name="Homa F."/>
            <person name="Zaremba-Niedwiedzka K."/>
            <person name="Spang A."/>
            <person name="Wolf Y.I."/>
            <person name="Koonin E.V."/>
            <person name="Ettema T.J."/>
        </authorList>
    </citation>
    <scope>NUCLEOTIDE SEQUENCE</scope>
</reference>
<sequence>MSSFTFSGDWFSEYYPIISGSVSIDLQTSYGEFDSELRLTYNNNSPFRADQKHVFTLYGSYEHVEETDQYILMSQKLDFKQSFMITLIRKPNTYSPEEWSGSYSCIYPYDIGKLSVQCETSCTGCLEDQPNQLAHMDYGGCMYNDDPPATPQVPRNVHDSFLSAVLSRRAQQRGISEKEEAVKK</sequence>
<proteinExistence type="predicted"/>
<dbReference type="EMBL" id="MK500351">
    <property type="protein sequence ID" value="QBK87419.1"/>
    <property type="molecule type" value="Genomic_DNA"/>
</dbReference>
<evidence type="ECO:0000313" key="1">
    <source>
        <dbReference type="EMBL" id="QBK87419.1"/>
    </source>
</evidence>
<organism evidence="1">
    <name type="scientific">Marseillevirus LCMAC201</name>
    <dbReference type="NCBI Taxonomy" id="2506605"/>
    <lineage>
        <taxon>Viruses</taxon>
        <taxon>Varidnaviria</taxon>
        <taxon>Bamfordvirae</taxon>
        <taxon>Nucleocytoviricota</taxon>
        <taxon>Megaviricetes</taxon>
        <taxon>Pimascovirales</taxon>
        <taxon>Pimascovirales incertae sedis</taxon>
        <taxon>Marseilleviridae</taxon>
    </lineage>
</organism>
<name>A0A481YWC0_9VIRU</name>
<accession>A0A481YWC0</accession>